<dbReference type="InterPro" id="IPR038607">
    <property type="entry name" value="PhoD-like_sf"/>
</dbReference>
<dbReference type="PANTHER" id="PTHR43606:SF1">
    <property type="entry name" value="PHOD-LIKE PHOSPHATASE METALLOPHOSPHATASE DOMAIN-CONTAINING PROTEIN"/>
    <property type="match status" value="1"/>
</dbReference>
<keyword evidence="4" id="KW-0378">Hydrolase</keyword>
<dbReference type="GO" id="GO:0004035">
    <property type="term" value="F:alkaline phosphatase activity"/>
    <property type="evidence" value="ECO:0007669"/>
    <property type="project" value="UniProtKB-EC"/>
</dbReference>
<dbReference type="Pfam" id="PF16655">
    <property type="entry name" value="PhoD_N"/>
    <property type="match status" value="1"/>
</dbReference>
<dbReference type="InterPro" id="IPR029052">
    <property type="entry name" value="Metallo-depent_PP-like"/>
</dbReference>
<evidence type="ECO:0000313" key="5">
    <source>
        <dbReference type="Proteomes" id="UP000189674"/>
    </source>
</evidence>
<evidence type="ECO:0000313" key="4">
    <source>
        <dbReference type="EMBL" id="AQT68138.1"/>
    </source>
</evidence>
<dbReference type="AlphaFoldDB" id="A0A1U9NK69"/>
<dbReference type="InterPro" id="IPR032093">
    <property type="entry name" value="PhoD_N"/>
</dbReference>
<dbReference type="Pfam" id="PF09423">
    <property type="entry name" value="PhoD"/>
    <property type="match status" value="1"/>
</dbReference>
<keyword evidence="1" id="KW-0732">Signal</keyword>
<dbReference type="Proteomes" id="UP000189674">
    <property type="component" value="Chromosome"/>
</dbReference>
<dbReference type="EMBL" id="CP019791">
    <property type="protein sequence ID" value="AQT68138.1"/>
    <property type="molecule type" value="Genomic_DNA"/>
</dbReference>
<keyword evidence="5" id="KW-1185">Reference proteome</keyword>
<dbReference type="PANTHER" id="PTHR43606">
    <property type="entry name" value="PHOSPHATASE, PUTATIVE (AFU_ORTHOLOGUE AFUA_6G08710)-RELATED"/>
    <property type="match status" value="1"/>
</dbReference>
<dbReference type="EC" id="3.1.3.1" evidence="4"/>
<dbReference type="Gene3D" id="3.60.21.70">
    <property type="entry name" value="PhoD-like phosphatase"/>
    <property type="match status" value="1"/>
</dbReference>
<feature type="domain" description="Phospholipase D N-terminal" evidence="3">
    <location>
        <begin position="29"/>
        <end position="127"/>
    </location>
</feature>
<proteinExistence type="predicted"/>
<evidence type="ECO:0000259" key="3">
    <source>
        <dbReference type="Pfam" id="PF16655"/>
    </source>
</evidence>
<gene>
    <name evidence="4" type="primary">phoD</name>
    <name evidence="4" type="ORF">STSP2_01293</name>
</gene>
<feature type="signal peptide" evidence="1">
    <location>
        <begin position="1"/>
        <end position="19"/>
    </location>
</feature>
<dbReference type="KEGG" id="alus:STSP2_01293"/>
<evidence type="ECO:0000256" key="1">
    <source>
        <dbReference type="SAM" id="SignalP"/>
    </source>
</evidence>
<dbReference type="SUPFAM" id="SSF56300">
    <property type="entry name" value="Metallo-dependent phosphatases"/>
    <property type="match status" value="1"/>
</dbReference>
<dbReference type="InterPro" id="IPR052900">
    <property type="entry name" value="Phospholipid_Metab_Enz"/>
</dbReference>
<accession>A0A1U9NK69</accession>
<dbReference type="Gene3D" id="2.60.40.380">
    <property type="entry name" value="Purple acid phosphatase-like, N-terminal"/>
    <property type="match status" value="1"/>
</dbReference>
<dbReference type="InterPro" id="IPR018946">
    <property type="entry name" value="PhoD-like_MPP"/>
</dbReference>
<reference evidence="5" key="1">
    <citation type="submission" date="2017-02" db="EMBL/GenBank/DDBJ databases">
        <title>Comparative genomics and description of representatives of a novel lineage of planctomycetes thriving in anoxic sediments.</title>
        <authorList>
            <person name="Spring S."/>
            <person name="Bunk B."/>
            <person name="Sproer C."/>
        </authorList>
    </citation>
    <scope>NUCLEOTIDE SEQUENCE [LARGE SCALE GENOMIC DNA]</scope>
    <source>
        <strain evidence="5">ST-NAGAB-D1</strain>
    </source>
</reference>
<dbReference type="STRING" id="1936003.STSP2_01293"/>
<evidence type="ECO:0000259" key="2">
    <source>
        <dbReference type="Pfam" id="PF09423"/>
    </source>
</evidence>
<name>A0A1U9NK69_9BACT</name>
<sequence length="472" mass="52818" precursor="true">MRIFCAAAGLFVAVSFCQAQTKSGISLSQGIMAGEVGEESVILQARLTGGGADGLGGMAGVGRFEVSKSEDFEDVVRSEWLEARESCDHIVKACIKGLQRDTEYWYRLRFGADKSDVSVSEVGRFETLGGADAAEPVSFAVVAGMNYNKFHSSERVSGEDKRLGYPGLEAIRSAGPDFFVGTGDNVYFDHPRKPAAKTLEEMRGKYHEQFSQERYKRLFREVPTYWEKDDHDFRYNDCDLTGDRLPSVEDGIYSFREQLPVVCPGDEDAVTYRTYRVTKDLQIWLVEGRDYRSPNDMEDGPGKTLWGAVQLEWLKDTLLASDATFKVLISPTPMIGPDDAYKKDNHCNTGGFRYERDEFFAWLSENGFDSGNFAIVCGDRHWQYHSVDPSGFEEFSCGALVDANSRVGRLPGDKRSTDPEGEIEQPYCMTEPSGGFLLVSVLPSLNETAVKLGFKFYDEKKNVLYEHCKVSQ</sequence>
<protein>
    <submittedName>
        <fullName evidence="4">Alkaline phosphatase D</fullName>
        <ecNumber evidence="4">3.1.3.1</ecNumber>
    </submittedName>
</protein>
<feature type="domain" description="PhoD-like phosphatase metallophosphatase" evidence="2">
    <location>
        <begin position="139"/>
        <end position="401"/>
    </location>
</feature>
<feature type="chain" id="PRO_5012550048" evidence="1">
    <location>
        <begin position="20"/>
        <end position="472"/>
    </location>
</feature>
<organism evidence="4 5">
    <name type="scientific">Anaerohalosphaera lusitana</name>
    <dbReference type="NCBI Taxonomy" id="1936003"/>
    <lineage>
        <taxon>Bacteria</taxon>
        <taxon>Pseudomonadati</taxon>
        <taxon>Planctomycetota</taxon>
        <taxon>Phycisphaerae</taxon>
        <taxon>Sedimentisphaerales</taxon>
        <taxon>Anaerohalosphaeraceae</taxon>
        <taxon>Anaerohalosphaera</taxon>
    </lineage>
</organism>